<dbReference type="GO" id="GO:0015562">
    <property type="term" value="F:efflux transmembrane transporter activity"/>
    <property type="evidence" value="ECO:0007669"/>
    <property type="project" value="TreeGrafter"/>
</dbReference>
<feature type="transmembrane region" description="Helical" evidence="1">
    <location>
        <begin position="20"/>
        <end position="37"/>
    </location>
</feature>
<evidence type="ECO:0000313" key="3">
    <source>
        <dbReference type="Proteomes" id="UP000245629"/>
    </source>
</evidence>
<dbReference type="OrthoDB" id="9800613at2"/>
<evidence type="ECO:0000256" key="1">
    <source>
        <dbReference type="SAM" id="Phobius"/>
    </source>
</evidence>
<dbReference type="PANTHER" id="PTHR30469">
    <property type="entry name" value="MULTIDRUG RESISTANCE PROTEIN MDTA"/>
    <property type="match status" value="1"/>
</dbReference>
<evidence type="ECO:0008006" key="4">
    <source>
        <dbReference type="Google" id="ProtNLM"/>
    </source>
</evidence>
<dbReference type="Gene3D" id="2.40.50.100">
    <property type="match status" value="1"/>
</dbReference>
<keyword evidence="1" id="KW-0472">Membrane</keyword>
<accession>A0A2S2CUD6</accession>
<organism evidence="2 3">
    <name type="scientific">Azospirillum thermophilum</name>
    <dbReference type="NCBI Taxonomy" id="2202148"/>
    <lineage>
        <taxon>Bacteria</taxon>
        <taxon>Pseudomonadati</taxon>
        <taxon>Pseudomonadota</taxon>
        <taxon>Alphaproteobacteria</taxon>
        <taxon>Rhodospirillales</taxon>
        <taxon>Azospirillaceae</taxon>
        <taxon>Azospirillum</taxon>
    </lineage>
</organism>
<keyword evidence="1" id="KW-0812">Transmembrane</keyword>
<name>A0A2S2CUD6_9PROT</name>
<dbReference type="AlphaFoldDB" id="A0A2S2CUD6"/>
<dbReference type="RefSeq" id="WP_109330082.1">
    <property type="nucleotide sequence ID" value="NZ_CP029354.1"/>
</dbReference>
<keyword evidence="1" id="KW-1133">Transmembrane helix</keyword>
<dbReference type="KEGG" id="azz:DEW08_18575"/>
<dbReference type="EMBL" id="CP029354">
    <property type="protein sequence ID" value="AWK88133.1"/>
    <property type="molecule type" value="Genomic_DNA"/>
</dbReference>
<keyword evidence="3" id="KW-1185">Reference proteome</keyword>
<sequence length="359" mass="39628">MLKARHAANYRRPAPRIRVARIALLGMLGATFGWLALVNQIRVVGVGHIRAEEAIVSTLFEGRILALRATCNDRVAKGDLLALVGDPVRDHAYRGEMIAEETMARVRRIVQRSRIAVAGSLVAISERHAAAARRHDENAAALATAIEQAWRAEAVPLKERVAVLSARDRAREGLAEAEATLRRRHAELERLRAEMAAQTAGFAERVAARQVLAGLGGNEEIRAPFDGVVTECPRSLGDVIRPSVAIVRLQRAGSARIFVWVPAVELSRLREGMAADIVVSDSGRTLEARVIHLPLEVGPLPDSLRRYFWQNQTWQQYARIEVEPADPAEAATLPGDARVDAIIRLTRERWLPRDLMKAL</sequence>
<evidence type="ECO:0000313" key="2">
    <source>
        <dbReference type="EMBL" id="AWK88133.1"/>
    </source>
</evidence>
<protein>
    <recommendedName>
        <fullName evidence="4">HlyD family efflux transporter periplasmic adaptor subunit</fullName>
    </recommendedName>
</protein>
<proteinExistence type="predicted"/>
<dbReference type="Proteomes" id="UP000245629">
    <property type="component" value="Chromosome 3"/>
</dbReference>
<dbReference type="PANTHER" id="PTHR30469:SF38">
    <property type="entry name" value="HLYD FAMILY SECRETION PROTEIN"/>
    <property type="match status" value="1"/>
</dbReference>
<reference evidence="3" key="1">
    <citation type="submission" date="2018-05" db="EMBL/GenBank/DDBJ databases">
        <title>Azospirillum thermophila sp. nov., a novel isolated from hot spring.</title>
        <authorList>
            <person name="Zhao Z."/>
        </authorList>
    </citation>
    <scope>NUCLEOTIDE SEQUENCE [LARGE SCALE GENOMIC DNA]</scope>
    <source>
        <strain evidence="3">CFH 70021</strain>
    </source>
</reference>
<dbReference type="GO" id="GO:1990281">
    <property type="term" value="C:efflux pump complex"/>
    <property type="evidence" value="ECO:0007669"/>
    <property type="project" value="TreeGrafter"/>
</dbReference>
<gene>
    <name evidence="2" type="ORF">DEW08_18575</name>
</gene>